<organism evidence="1 2">
    <name type="scientific">Halocynthiibacter styelae</name>
    <dbReference type="NCBI Taxonomy" id="2761955"/>
    <lineage>
        <taxon>Bacteria</taxon>
        <taxon>Pseudomonadati</taxon>
        <taxon>Pseudomonadota</taxon>
        <taxon>Alphaproteobacteria</taxon>
        <taxon>Rhodobacterales</taxon>
        <taxon>Paracoccaceae</taxon>
        <taxon>Halocynthiibacter</taxon>
    </lineage>
</organism>
<reference evidence="1" key="1">
    <citation type="submission" date="2020-10" db="EMBL/GenBank/DDBJ databases">
        <title>Paenihalocynthiibacter styelae gen. nov., sp. nov., isolated from stalked sea squirt Styela clava.</title>
        <authorList>
            <person name="Kim Y.-O."/>
            <person name="Yoon J.-H."/>
        </authorList>
    </citation>
    <scope>NUCLEOTIDE SEQUENCE</scope>
    <source>
        <strain evidence="1">MYP1-1</strain>
    </source>
</reference>
<dbReference type="SUPFAM" id="SSF160519">
    <property type="entry name" value="BB2672-like"/>
    <property type="match status" value="1"/>
</dbReference>
<dbReference type="Gene3D" id="3.30.1330.110">
    <property type="entry name" value="BB2672"/>
    <property type="match status" value="1"/>
</dbReference>
<dbReference type="InterPro" id="IPR035936">
    <property type="entry name" value="BB2672"/>
</dbReference>
<evidence type="ECO:0000313" key="1">
    <source>
        <dbReference type="EMBL" id="MBI1492670.1"/>
    </source>
</evidence>
<accession>A0A8J7IVX5</accession>
<dbReference type="Pfam" id="PF06684">
    <property type="entry name" value="AA_synth"/>
    <property type="match status" value="1"/>
</dbReference>
<dbReference type="RefSeq" id="WP_228847581.1">
    <property type="nucleotide sequence ID" value="NZ_JADCKQ010000002.1"/>
</dbReference>
<gene>
    <name evidence="1" type="ORF">H1D41_03360</name>
</gene>
<dbReference type="AlphaFoldDB" id="A0A8J7IVX5"/>
<name>A0A8J7IVX5_9RHOB</name>
<proteinExistence type="predicted"/>
<keyword evidence="2" id="KW-1185">Reference proteome</keyword>
<comment type="caution">
    <text evidence="1">The sequence shown here is derived from an EMBL/GenBank/DDBJ whole genome shotgun (WGS) entry which is preliminary data.</text>
</comment>
<protein>
    <submittedName>
        <fullName evidence="1">Amino acid synthesis family protein</fullName>
    </submittedName>
</protein>
<dbReference type="EMBL" id="JADCKQ010000002">
    <property type="protein sequence ID" value="MBI1492670.1"/>
    <property type="molecule type" value="Genomic_DNA"/>
</dbReference>
<sequence length="194" mass="20576">MPDVIIRKQSIVVEEIFHEGGPARAEPLKRAAALAVIKNPYAGRYEDNITGFMEDLKPLGLSMAQRLINALGGDARAVEGYGKGAIAGAAGEIEHAALWHVPGGYAMREALGDALAIVPSTKKVGGTGARLDVPITHVDASYVRSHFDAMEVGMNDSPRADELLLVLVMTTGARVHARVGGLAQEDISQRDGLR</sequence>
<dbReference type="InterPro" id="IPR009569">
    <property type="entry name" value="AA_synth_put"/>
</dbReference>
<dbReference type="Proteomes" id="UP000640583">
    <property type="component" value="Unassembled WGS sequence"/>
</dbReference>
<evidence type="ECO:0000313" key="2">
    <source>
        <dbReference type="Proteomes" id="UP000640583"/>
    </source>
</evidence>